<reference evidence="2 3" key="1">
    <citation type="submission" date="2011-10" db="EMBL/GenBank/DDBJ databases">
        <authorList>
            <person name="Genoscope - CEA"/>
        </authorList>
    </citation>
    <scope>NUCLEOTIDE SEQUENCE [LARGE SCALE GENOMIC DNA]</scope>
    <source>
        <strain evidence="2 3">RCC 1105</strain>
    </source>
</reference>
<accession>K8EAR7</accession>
<dbReference type="KEGG" id="bpg:Bathy02g03630"/>
<evidence type="ECO:0000313" key="2">
    <source>
        <dbReference type="EMBL" id="CCO14947.1"/>
    </source>
</evidence>
<dbReference type="STRING" id="41875.K8EAR7"/>
<evidence type="ECO:0000313" key="3">
    <source>
        <dbReference type="Proteomes" id="UP000198341"/>
    </source>
</evidence>
<organism evidence="2 3">
    <name type="scientific">Bathycoccus prasinos</name>
    <dbReference type="NCBI Taxonomy" id="41875"/>
    <lineage>
        <taxon>Eukaryota</taxon>
        <taxon>Viridiplantae</taxon>
        <taxon>Chlorophyta</taxon>
        <taxon>Mamiellophyceae</taxon>
        <taxon>Mamiellales</taxon>
        <taxon>Bathycoccaceae</taxon>
        <taxon>Bathycoccus</taxon>
    </lineage>
</organism>
<dbReference type="Proteomes" id="UP000198341">
    <property type="component" value="Chromosome 2"/>
</dbReference>
<gene>
    <name evidence="2" type="ORF">Bathy02g03630</name>
</gene>
<sequence length="202" mass="22056">MATTTTRPEKEEEERQNEDEKGGAKTSAIINARAEEEEDLFSSSSVGTLLLGKNKAEARETIERWRGTANGGRKGGNPTSEKSFQNGEILYENYADLGFSVEFLRESVDCVHLYNETKTDFVPFRGGGKGGKMPSLPFGIDFEEDTAKDVVGKLGEPTSKGGTGVQIFIVYEMLGIKISFNALDWENAGASIHSMAVWKASD</sequence>
<dbReference type="OrthoDB" id="5792673at2759"/>
<dbReference type="EMBL" id="FO082277">
    <property type="protein sequence ID" value="CCO14947.1"/>
    <property type="molecule type" value="Genomic_DNA"/>
</dbReference>
<dbReference type="GeneID" id="19017476"/>
<keyword evidence="3" id="KW-1185">Reference proteome</keyword>
<name>K8EAR7_9CHLO</name>
<feature type="region of interest" description="Disordered" evidence="1">
    <location>
        <begin position="63"/>
        <end position="84"/>
    </location>
</feature>
<dbReference type="AlphaFoldDB" id="K8EAR7"/>
<feature type="region of interest" description="Disordered" evidence="1">
    <location>
        <begin position="1"/>
        <end position="44"/>
    </location>
</feature>
<evidence type="ECO:0000256" key="1">
    <source>
        <dbReference type="SAM" id="MobiDB-lite"/>
    </source>
</evidence>
<dbReference type="RefSeq" id="XP_007514707.1">
    <property type="nucleotide sequence ID" value="XM_007514645.1"/>
</dbReference>
<protein>
    <submittedName>
        <fullName evidence="2">Uncharacterized protein</fullName>
    </submittedName>
</protein>
<proteinExistence type="predicted"/>